<keyword evidence="3" id="KW-0863">Zinc-finger</keyword>
<comment type="caution">
    <text evidence="7">The sequence shown here is derived from an EMBL/GenBank/DDBJ whole genome shotgun (WGS) entry which is preliminary data.</text>
</comment>
<dbReference type="EMBL" id="JANJYI010000008">
    <property type="protein sequence ID" value="KAK2638186.1"/>
    <property type="molecule type" value="Genomic_DNA"/>
</dbReference>
<accession>A0AAD9TLE2</accession>
<organism evidence="7 8">
    <name type="scientific">Dipteronia dyeriana</name>
    <dbReference type="NCBI Taxonomy" id="168575"/>
    <lineage>
        <taxon>Eukaryota</taxon>
        <taxon>Viridiplantae</taxon>
        <taxon>Streptophyta</taxon>
        <taxon>Embryophyta</taxon>
        <taxon>Tracheophyta</taxon>
        <taxon>Spermatophyta</taxon>
        <taxon>Magnoliopsida</taxon>
        <taxon>eudicotyledons</taxon>
        <taxon>Gunneridae</taxon>
        <taxon>Pentapetalae</taxon>
        <taxon>rosids</taxon>
        <taxon>malvids</taxon>
        <taxon>Sapindales</taxon>
        <taxon>Sapindaceae</taxon>
        <taxon>Hippocastanoideae</taxon>
        <taxon>Acereae</taxon>
        <taxon>Dipteronia</taxon>
    </lineage>
</organism>
<evidence type="ECO:0000256" key="4">
    <source>
        <dbReference type="ARBA" id="ARBA00022833"/>
    </source>
</evidence>
<name>A0AAD9TLE2_9ROSI</name>
<feature type="region of interest" description="Disordered" evidence="6">
    <location>
        <begin position="1"/>
        <end position="36"/>
    </location>
</feature>
<dbReference type="GO" id="GO:0008270">
    <property type="term" value="F:zinc ion binding"/>
    <property type="evidence" value="ECO:0007669"/>
    <property type="project" value="UniProtKB-KW"/>
</dbReference>
<dbReference type="PANTHER" id="PTHR46481:SF10">
    <property type="entry name" value="ZINC FINGER BED DOMAIN-CONTAINING PROTEIN 39"/>
    <property type="match status" value="1"/>
</dbReference>
<evidence type="ECO:0000256" key="3">
    <source>
        <dbReference type="ARBA" id="ARBA00022771"/>
    </source>
</evidence>
<dbReference type="Proteomes" id="UP001280121">
    <property type="component" value="Unassembled WGS sequence"/>
</dbReference>
<evidence type="ECO:0000313" key="8">
    <source>
        <dbReference type="Proteomes" id="UP001280121"/>
    </source>
</evidence>
<evidence type="ECO:0008006" key="9">
    <source>
        <dbReference type="Google" id="ProtNLM"/>
    </source>
</evidence>
<keyword evidence="4" id="KW-0862">Zinc</keyword>
<keyword evidence="5" id="KW-0539">Nucleus</keyword>
<dbReference type="InterPro" id="IPR052035">
    <property type="entry name" value="ZnF_BED_domain_contain"/>
</dbReference>
<dbReference type="SMART" id="SM00614">
    <property type="entry name" value="ZnF_BED"/>
    <property type="match status" value="1"/>
</dbReference>
<gene>
    <name evidence="7" type="ORF">Ddye_025981</name>
</gene>
<evidence type="ECO:0000313" key="7">
    <source>
        <dbReference type="EMBL" id="KAK2638186.1"/>
    </source>
</evidence>
<dbReference type="PANTHER" id="PTHR46481">
    <property type="entry name" value="ZINC FINGER BED DOMAIN-CONTAINING PROTEIN 4"/>
    <property type="match status" value="1"/>
</dbReference>
<dbReference type="SUPFAM" id="SSF140996">
    <property type="entry name" value="Hermes dimerisation domain"/>
    <property type="match status" value="1"/>
</dbReference>
<proteinExistence type="predicted"/>
<protein>
    <recommendedName>
        <fullName evidence="9">BED-type domain-containing protein</fullName>
    </recommendedName>
</protein>
<keyword evidence="8" id="KW-1185">Reference proteome</keyword>
<feature type="compositionally biased region" description="Polar residues" evidence="6">
    <location>
        <begin position="74"/>
        <end position="94"/>
    </location>
</feature>
<evidence type="ECO:0000256" key="1">
    <source>
        <dbReference type="ARBA" id="ARBA00004123"/>
    </source>
</evidence>
<dbReference type="AlphaFoldDB" id="A0AAD9TLE2"/>
<keyword evidence="2" id="KW-0479">Metal-binding</keyword>
<evidence type="ECO:0000256" key="5">
    <source>
        <dbReference type="ARBA" id="ARBA00023242"/>
    </source>
</evidence>
<feature type="region of interest" description="Disordered" evidence="6">
    <location>
        <begin position="70"/>
        <end position="99"/>
    </location>
</feature>
<evidence type="ECO:0000256" key="2">
    <source>
        <dbReference type="ARBA" id="ARBA00022723"/>
    </source>
</evidence>
<dbReference type="GO" id="GO:0005634">
    <property type="term" value="C:nucleus"/>
    <property type="evidence" value="ECO:0007669"/>
    <property type="project" value="UniProtKB-SubCell"/>
</dbReference>
<evidence type="ECO:0000256" key="6">
    <source>
        <dbReference type="SAM" id="MobiDB-lite"/>
    </source>
</evidence>
<sequence>MASGSGSGSGVRDIPPRHSVSRIGKGRMSELDPVQSDNISFDNTAYHEFLQRQAYLESLNYPANPNPPLIISELNASQPSPSPNPDNMTSQSENIPDFVTDPNFEEELQKDKKHAKSDIFVLHMKKVTKPDGTCWAVCNYCSKEYKLTKSGGYGTYMKHITTRHLAELAKGSIQSQIFRFSTPNTQLFKYSDQANREELARMVVVEHLPFSFGEKVGFIKYCQKALNPAACRVPRTTLTRTMYDIYKKEKRILKKYVANYKGRVSVCADIWTGHWRMHSYLGVTCHYMDKAWTI</sequence>
<reference evidence="7" key="1">
    <citation type="journal article" date="2023" name="Plant J.">
        <title>Genome sequences and population genomics provide insights into the demographic history, inbreeding, and mutation load of two 'living fossil' tree species of Dipteronia.</title>
        <authorList>
            <person name="Feng Y."/>
            <person name="Comes H.P."/>
            <person name="Chen J."/>
            <person name="Zhu S."/>
            <person name="Lu R."/>
            <person name="Zhang X."/>
            <person name="Li P."/>
            <person name="Qiu J."/>
            <person name="Olsen K.M."/>
            <person name="Qiu Y."/>
        </authorList>
    </citation>
    <scope>NUCLEOTIDE SEQUENCE</scope>
    <source>
        <strain evidence="7">KIB01</strain>
    </source>
</reference>
<comment type="subcellular location">
    <subcellularLocation>
        <location evidence="1">Nucleus</location>
    </subcellularLocation>
</comment>